<evidence type="ECO:0000313" key="2">
    <source>
        <dbReference type="Proteomes" id="UP001281147"/>
    </source>
</evidence>
<comment type="caution">
    <text evidence="1">The sequence shown here is derived from an EMBL/GenBank/DDBJ whole genome shotgun (WGS) entry which is preliminary data.</text>
</comment>
<evidence type="ECO:0000313" key="1">
    <source>
        <dbReference type="EMBL" id="KAK3724410.1"/>
    </source>
</evidence>
<keyword evidence="1" id="KW-0378">Hydrolase</keyword>
<name>A0ACC3NXG1_9PEZI</name>
<organism evidence="1 2">
    <name type="scientific">Vermiconidia calcicola</name>
    <dbReference type="NCBI Taxonomy" id="1690605"/>
    <lineage>
        <taxon>Eukaryota</taxon>
        <taxon>Fungi</taxon>
        <taxon>Dikarya</taxon>
        <taxon>Ascomycota</taxon>
        <taxon>Pezizomycotina</taxon>
        <taxon>Dothideomycetes</taxon>
        <taxon>Dothideomycetidae</taxon>
        <taxon>Mycosphaerellales</taxon>
        <taxon>Extremaceae</taxon>
        <taxon>Vermiconidia</taxon>
    </lineage>
</organism>
<dbReference type="EMBL" id="JAUTXU010000005">
    <property type="protein sequence ID" value="KAK3724410.1"/>
    <property type="molecule type" value="Genomic_DNA"/>
</dbReference>
<gene>
    <name evidence="1" type="primary">CRH1_1</name>
    <name evidence="1" type="ORF">LTR37_001034</name>
</gene>
<protein>
    <submittedName>
        <fullName evidence="1">Transglycosylase</fullName>
        <ecNumber evidence="1">3.2.1.73</ecNumber>
    </submittedName>
</protein>
<sequence length="480" mass="50137">MLSLRDILAMSSPLRLATITTLTTLLLVQPSLQQTYSQCDPTVSSNCPPNPALGRSISADFTSGPSNDFTAQGNPTYNSQGVSFTVSGPGEAPQLVSNWYIMFGKYEITMKAAPGAGIVSSAVLQSDTLDEIDWEWLGAQNDEVQTNYFGKGQTTTYDRAAVHAVDNTQGQFHTYTTEWTESQIVWQIDGATVRVLSAEDANGQFPQSPCQLKIGAWSGGDSGNPQGTINWAQGPTDYSAGPFTMVVSSLSVTDYSTGTQYAYGDRSGNWDSIMSNGGRVNGNAGGALTDTDAPAITSTSGGNIVPFLGGGASAPSATVTYTDYPGLPSGWTVDPESGKVIPPSSAPSTSRSALSTSLPAVSPAAHCSPSGFKTVTGWNDRGFPTTATVPIGVSTGWDDKGFPTTYAANCEISLSPNVAKLAAAKGKHFVTTTSSSQRTALPEKIKVHRKEESDGSKVMGQWVATIGISLSAVIVAGFVA</sequence>
<dbReference type="Proteomes" id="UP001281147">
    <property type="component" value="Unassembled WGS sequence"/>
</dbReference>
<reference evidence="1" key="1">
    <citation type="submission" date="2023-07" db="EMBL/GenBank/DDBJ databases">
        <title>Black Yeasts Isolated from many extreme environments.</title>
        <authorList>
            <person name="Coleine C."/>
            <person name="Stajich J.E."/>
            <person name="Selbmann L."/>
        </authorList>
    </citation>
    <scope>NUCLEOTIDE SEQUENCE</scope>
    <source>
        <strain evidence="1">CCFEE 5714</strain>
    </source>
</reference>
<dbReference type="EC" id="3.2.1.73" evidence="1"/>
<accession>A0ACC3NXG1</accession>
<keyword evidence="2" id="KW-1185">Reference proteome</keyword>
<proteinExistence type="predicted"/>
<keyword evidence="1" id="KW-0326">Glycosidase</keyword>